<dbReference type="Proteomes" id="UP001159363">
    <property type="component" value="Chromosome X"/>
</dbReference>
<name>A0ABQ9HS81_9NEOP</name>
<dbReference type="EMBL" id="JARBHB010000004">
    <property type="protein sequence ID" value="KAJ8887135.1"/>
    <property type="molecule type" value="Genomic_DNA"/>
</dbReference>
<accession>A0ABQ9HS81</accession>
<comment type="caution">
    <text evidence="1">The sequence shown here is derived from an EMBL/GenBank/DDBJ whole genome shotgun (WGS) entry which is preliminary data.</text>
</comment>
<keyword evidence="2" id="KW-1185">Reference proteome</keyword>
<organism evidence="1 2">
    <name type="scientific">Dryococelus australis</name>
    <dbReference type="NCBI Taxonomy" id="614101"/>
    <lineage>
        <taxon>Eukaryota</taxon>
        <taxon>Metazoa</taxon>
        <taxon>Ecdysozoa</taxon>
        <taxon>Arthropoda</taxon>
        <taxon>Hexapoda</taxon>
        <taxon>Insecta</taxon>
        <taxon>Pterygota</taxon>
        <taxon>Neoptera</taxon>
        <taxon>Polyneoptera</taxon>
        <taxon>Phasmatodea</taxon>
        <taxon>Verophasmatodea</taxon>
        <taxon>Anareolatae</taxon>
        <taxon>Phasmatidae</taxon>
        <taxon>Eurycanthinae</taxon>
        <taxon>Dryococelus</taxon>
    </lineage>
</organism>
<protein>
    <submittedName>
        <fullName evidence="1">Uncharacterized protein</fullName>
    </submittedName>
</protein>
<proteinExistence type="predicted"/>
<evidence type="ECO:0000313" key="1">
    <source>
        <dbReference type="EMBL" id="KAJ8887135.1"/>
    </source>
</evidence>
<evidence type="ECO:0000313" key="2">
    <source>
        <dbReference type="Proteomes" id="UP001159363"/>
    </source>
</evidence>
<sequence>MKQCNHTAFLQQAAQFNKKAVHRQYRLVILTTKSRSASKPCIQSSWCVLQSPLSSADIPLCYHPCEPSEAIHGSSYATCLCN</sequence>
<reference evidence="1 2" key="1">
    <citation type="submission" date="2023-02" db="EMBL/GenBank/DDBJ databases">
        <title>LHISI_Scaffold_Assembly.</title>
        <authorList>
            <person name="Stuart O.P."/>
            <person name="Cleave R."/>
            <person name="Magrath M.J.L."/>
            <person name="Mikheyev A.S."/>
        </authorList>
    </citation>
    <scope>NUCLEOTIDE SEQUENCE [LARGE SCALE GENOMIC DNA]</scope>
    <source>
        <strain evidence="1">Daus_M_001</strain>
        <tissue evidence="1">Leg muscle</tissue>
    </source>
</reference>
<gene>
    <name evidence="1" type="ORF">PR048_013350</name>
</gene>